<keyword evidence="3" id="KW-0378">Hydrolase</keyword>
<dbReference type="Proteomes" id="UP001596492">
    <property type="component" value="Unassembled WGS sequence"/>
</dbReference>
<dbReference type="NCBIfam" id="TIGR00730">
    <property type="entry name" value="Rossman fold protein, TIGR00730 family"/>
    <property type="match status" value="1"/>
</dbReference>
<dbReference type="Pfam" id="PF03641">
    <property type="entry name" value="Lysine_decarbox"/>
    <property type="match status" value="1"/>
</dbReference>
<dbReference type="PANTHER" id="PTHR31223:SF70">
    <property type="entry name" value="LOG FAMILY PROTEIN YJL055W"/>
    <property type="match status" value="1"/>
</dbReference>
<sequence length="186" mass="20613">MSGIKSVCVYCGSSNDVDPAYLELATNLGTAIAKRGWRLVYGGGTVGLMYAAAKAAHDAGGEVIGFIPRFLQRIEGSYEEVPHVVVETMHERKKLLFDESEAFVVLPGGIGTLEEAVETLSWAKLSLHAKPMSFLSTNDYWTPFFDCLDKMVEHKFAPPSMLDLVFKSNDPEHSMDEFLNRYVDVI</sequence>
<evidence type="ECO:0000313" key="5">
    <source>
        <dbReference type="Proteomes" id="UP001596492"/>
    </source>
</evidence>
<organism evidence="4 5">
    <name type="scientific">Hirschia litorea</name>
    <dbReference type="NCBI Taxonomy" id="1199156"/>
    <lineage>
        <taxon>Bacteria</taxon>
        <taxon>Pseudomonadati</taxon>
        <taxon>Pseudomonadota</taxon>
        <taxon>Alphaproteobacteria</taxon>
        <taxon>Hyphomonadales</taxon>
        <taxon>Hyphomonadaceae</taxon>
        <taxon>Hirschia</taxon>
    </lineage>
</organism>
<gene>
    <name evidence="4" type="ORF">ACFQS8_03965</name>
</gene>
<comment type="catalytic activity">
    <reaction evidence="1">
        <text>AMP + H2O = D-ribose 5-phosphate + adenine</text>
        <dbReference type="Rhea" id="RHEA:20129"/>
        <dbReference type="ChEBI" id="CHEBI:15377"/>
        <dbReference type="ChEBI" id="CHEBI:16708"/>
        <dbReference type="ChEBI" id="CHEBI:78346"/>
        <dbReference type="ChEBI" id="CHEBI:456215"/>
        <dbReference type="EC" id="3.2.2.4"/>
    </reaction>
</comment>
<dbReference type="RefSeq" id="WP_382165928.1">
    <property type="nucleotide sequence ID" value="NZ_JBHTBR010000002.1"/>
</dbReference>
<proteinExistence type="inferred from homology"/>
<dbReference type="InterPro" id="IPR005269">
    <property type="entry name" value="LOG"/>
</dbReference>
<dbReference type="EC" id="3.2.2.n1" evidence="3"/>
<dbReference type="InterPro" id="IPR031100">
    <property type="entry name" value="LOG_fam"/>
</dbReference>
<evidence type="ECO:0000256" key="3">
    <source>
        <dbReference type="RuleBase" id="RU363015"/>
    </source>
</evidence>
<keyword evidence="5" id="KW-1185">Reference proteome</keyword>
<comment type="caution">
    <text evidence="4">The sequence shown here is derived from an EMBL/GenBank/DDBJ whole genome shotgun (WGS) entry which is preliminary data.</text>
</comment>
<evidence type="ECO:0000313" key="4">
    <source>
        <dbReference type="EMBL" id="MFC7290760.1"/>
    </source>
</evidence>
<dbReference type="EMBL" id="JBHTBR010000002">
    <property type="protein sequence ID" value="MFC7290760.1"/>
    <property type="molecule type" value="Genomic_DNA"/>
</dbReference>
<keyword evidence="3" id="KW-0203">Cytokinin biosynthesis</keyword>
<dbReference type="SUPFAM" id="SSF102405">
    <property type="entry name" value="MCP/YpsA-like"/>
    <property type="match status" value="1"/>
</dbReference>
<protein>
    <recommendedName>
        <fullName evidence="3">Cytokinin riboside 5'-monophosphate phosphoribohydrolase</fullName>
        <ecNumber evidence="3">3.2.2.n1</ecNumber>
    </recommendedName>
</protein>
<name>A0ABW2IIT9_9PROT</name>
<accession>A0ABW2IIT9</accession>
<comment type="similarity">
    <text evidence="2 3">Belongs to the LOG family.</text>
</comment>
<dbReference type="Gene3D" id="3.40.50.450">
    <property type="match status" value="1"/>
</dbReference>
<evidence type="ECO:0000256" key="2">
    <source>
        <dbReference type="ARBA" id="ARBA00006763"/>
    </source>
</evidence>
<evidence type="ECO:0000256" key="1">
    <source>
        <dbReference type="ARBA" id="ARBA00000274"/>
    </source>
</evidence>
<reference evidence="5" key="1">
    <citation type="journal article" date="2019" name="Int. J. Syst. Evol. Microbiol.">
        <title>The Global Catalogue of Microorganisms (GCM) 10K type strain sequencing project: providing services to taxonomists for standard genome sequencing and annotation.</title>
        <authorList>
            <consortium name="The Broad Institute Genomics Platform"/>
            <consortium name="The Broad Institute Genome Sequencing Center for Infectious Disease"/>
            <person name="Wu L."/>
            <person name="Ma J."/>
        </authorList>
    </citation>
    <scope>NUCLEOTIDE SEQUENCE [LARGE SCALE GENOMIC DNA]</scope>
    <source>
        <strain evidence="5">CCUG 51308</strain>
    </source>
</reference>
<dbReference type="PANTHER" id="PTHR31223">
    <property type="entry name" value="LOG FAMILY PROTEIN YJL055W"/>
    <property type="match status" value="1"/>
</dbReference>